<evidence type="ECO:0000256" key="1">
    <source>
        <dbReference type="SAM" id="Coils"/>
    </source>
</evidence>
<evidence type="ECO:0000313" key="3">
    <source>
        <dbReference type="EMBL" id="CCO15590.1"/>
    </source>
</evidence>
<feature type="compositionally biased region" description="Acidic residues" evidence="2">
    <location>
        <begin position="55"/>
        <end position="73"/>
    </location>
</feature>
<feature type="compositionally biased region" description="Acidic residues" evidence="2">
    <location>
        <begin position="495"/>
        <end position="508"/>
    </location>
</feature>
<dbReference type="GeneID" id="19016820"/>
<feature type="compositionally biased region" description="Polar residues" evidence="2">
    <location>
        <begin position="509"/>
        <end position="520"/>
    </location>
</feature>
<keyword evidence="4" id="KW-1185">Reference proteome</keyword>
<accession>K8ET27</accession>
<feature type="compositionally biased region" description="Acidic residues" evidence="2">
    <location>
        <begin position="1"/>
        <end position="13"/>
    </location>
</feature>
<evidence type="ECO:0000256" key="2">
    <source>
        <dbReference type="SAM" id="MobiDB-lite"/>
    </source>
</evidence>
<evidence type="ECO:0000313" key="4">
    <source>
        <dbReference type="Proteomes" id="UP000198341"/>
    </source>
</evidence>
<dbReference type="KEGG" id="bpg:Bathy03g02830"/>
<feature type="coiled-coil region" evidence="1">
    <location>
        <begin position="827"/>
        <end position="879"/>
    </location>
</feature>
<dbReference type="EMBL" id="FO082276">
    <property type="protein sequence ID" value="CCO15590.1"/>
    <property type="molecule type" value="Genomic_DNA"/>
</dbReference>
<reference evidence="3 4" key="1">
    <citation type="submission" date="2011-10" db="EMBL/GenBank/DDBJ databases">
        <authorList>
            <person name="Genoscope - CEA"/>
        </authorList>
    </citation>
    <scope>NUCLEOTIDE SEQUENCE [LARGE SCALE GENOMIC DNA]</scope>
    <source>
        <strain evidence="3 4">RCC 1105</strain>
    </source>
</reference>
<name>K8ET27_9CHLO</name>
<feature type="coiled-coil region" evidence="1">
    <location>
        <begin position="905"/>
        <end position="1093"/>
    </location>
</feature>
<feature type="coiled-coil region" evidence="1">
    <location>
        <begin position="1137"/>
        <end position="1218"/>
    </location>
</feature>
<feature type="region of interest" description="Disordered" evidence="2">
    <location>
        <begin position="1225"/>
        <end position="1282"/>
    </location>
</feature>
<feature type="region of interest" description="Disordered" evidence="2">
    <location>
        <begin position="327"/>
        <end position="369"/>
    </location>
</feature>
<feature type="region of interest" description="Disordered" evidence="2">
    <location>
        <begin position="234"/>
        <end position="274"/>
    </location>
</feature>
<dbReference type="Proteomes" id="UP000198341">
    <property type="component" value="Chromosome 3"/>
</dbReference>
<keyword evidence="3" id="KW-0477">Merozoite</keyword>
<feature type="compositionally biased region" description="Basic and acidic residues" evidence="2">
    <location>
        <begin position="327"/>
        <end position="336"/>
    </location>
</feature>
<keyword evidence="1" id="KW-0175">Coiled coil</keyword>
<feature type="region of interest" description="Disordered" evidence="2">
    <location>
        <begin position="465"/>
        <end position="560"/>
    </location>
</feature>
<proteinExistence type="predicted"/>
<feature type="region of interest" description="Disordered" evidence="2">
    <location>
        <begin position="149"/>
        <end position="182"/>
    </location>
</feature>
<feature type="region of interest" description="Disordered" evidence="2">
    <location>
        <begin position="1"/>
        <end position="96"/>
    </location>
</feature>
<feature type="compositionally biased region" description="Basic and acidic residues" evidence="2">
    <location>
        <begin position="1235"/>
        <end position="1245"/>
    </location>
</feature>
<protein>
    <submittedName>
        <fullName evidence="3">Merozoite surface protein 3 (MSP3)</fullName>
    </submittedName>
</protein>
<feature type="compositionally biased region" description="Pro residues" evidence="2">
    <location>
        <begin position="249"/>
        <end position="263"/>
    </location>
</feature>
<dbReference type="RefSeq" id="XP_007514153.1">
    <property type="nucleotide sequence ID" value="XM_007514091.1"/>
</dbReference>
<gene>
    <name evidence="3" type="ORF">Bathy03g02830</name>
</gene>
<feature type="compositionally biased region" description="Acidic residues" evidence="2">
    <location>
        <begin position="348"/>
        <end position="360"/>
    </location>
</feature>
<organism evidence="3 4">
    <name type="scientific">Bathycoccus prasinos</name>
    <dbReference type="NCBI Taxonomy" id="41875"/>
    <lineage>
        <taxon>Eukaryota</taxon>
        <taxon>Viridiplantae</taxon>
        <taxon>Chlorophyta</taxon>
        <taxon>Mamiellophyceae</taxon>
        <taxon>Mamiellales</taxon>
        <taxon>Bathycoccaceae</taxon>
        <taxon>Bathycoccus</taxon>
    </lineage>
</organism>
<sequence length="1310" mass="147831">MTLKEEEEGETFENDVITSSSPPFPPERRTSFSSEAEVSAFRSPRGFGTKRDTAAEEEEEERDDGDVANDDVDNTTSASKNYKEKYAKAKKRNQKLEKEVERLLEREETAKRRFDEHVSKTSSVYTQRIEGLEHNLQRAVSSFTETKKRLEEEQRFKEEAERKKKEFESQRDELRDTLRRERENFEKDGKLLRFACEDATKELEIVKQSYREEKQHDEQVIQGLRDALDAVVAENEEKKKVGESTFSPPATPKSKPPATPPKSPSVISQSFQMEKDQLELEVATQKELANQAKEKAERAIKTARVAMEAAATRAKTDGVKIEKLEKQLAEARRASNDETSTTTMSAKEDDENENDNDDDTPPTTTNDNEALVEELKMRIEKLESHCADASAAATNAADALDAANEELAIEREKCSSLEREMLTLSNDFAILTEAFEKSQSELTMRDENLAALAKELELSLALNSNEDAGGSEKDNALSTIDKKKYKKNEKRGPLSDDESYDSDEDENDLSMTTGNETMSSLRAELSSLRQIHDATERRANNYAERSKSAELARDSALDELDSLKREKVRLEERLESVEQAQTTPKTPKVKPALLKELEQTKSSLQKEIETLEGNAEALSKELADIEKAKSREIEHLQKELEQAKSNAKKELNETKKETETRLLAQMEALRDELVASNQHREEINEQRERAELDAKEAVTRYASLENDKNGVIAKLNEKVEALDKELKAKSEACKHVERQLEMATQAQKTQSKTAAKEVERAYAKKIKDLENEIASTTKLRDDAERAKSDLGAEIDRIKLEFTAYKASVSDKERDENLKPTTANFYEKMQAIRAAEELRAERNDLAQDLEDARADFMRSIREQTTRAEEAEAALEDSKLSAKIAADAARIESMEATSLARKHADEVAQARIALADARKHAAGAEKRADVAIARVERRCKEIEARTDRDVDRLTMAVETAEKAQKSSEEKAAHVDAELANAKSLVQRLADGLRDVRLKKEQVEKDQQHVQRELEDALSKLKASKQFEVDAIKFSGRIKELEAEVKELIIKAKRAEAAMAEAEKHAEHAEEAFDKIRQLEQEVSDLDARRSQAEAALKTTSGNAPEAFRALETENSRLEKRVKQTWQALQGAHAVAEQTKHAARDAVRTARQAAARAEKEAAFYRDRSEKAEAAKVEAMQRADNMINDAQQQADEYANEKLEKEKRKLQILEEKLREAQMFSKKIVLPKVKSPPRGSKLRDLQSKQEDSFIPSMPRINVGKKEGPPKKVAANDSKKTTAQLDDEMASADLVLQEYLTRSRENSVRSSSPRSIG</sequence>
<feature type="compositionally biased region" description="Basic and acidic residues" evidence="2">
    <location>
        <begin position="530"/>
        <end position="560"/>
    </location>
</feature>